<reference evidence="1" key="1">
    <citation type="submission" date="2018-06" db="EMBL/GenBank/DDBJ databases">
        <authorList>
            <person name="Zhirakovskaya E."/>
        </authorList>
    </citation>
    <scope>NUCLEOTIDE SEQUENCE</scope>
</reference>
<evidence type="ECO:0000313" key="1">
    <source>
        <dbReference type="EMBL" id="VAW30955.1"/>
    </source>
</evidence>
<gene>
    <name evidence="1" type="ORF">MNBD_CHLOROFLEXI01-1204</name>
</gene>
<dbReference type="AlphaFoldDB" id="A0A3B0UIX6"/>
<dbReference type="EMBL" id="UOEU01000119">
    <property type="protein sequence ID" value="VAW30955.1"/>
    <property type="molecule type" value="Genomic_DNA"/>
</dbReference>
<proteinExistence type="predicted"/>
<sequence length="89" mass="10065">MFEIPPLNLYEGENTTMQNEKKGLIIIGAAGQQGQEYLGIMHHLKELVDLRAVVDVRTNELAKIQYLRQNSFLAENLKCHSREGGNPVE</sequence>
<organism evidence="1">
    <name type="scientific">hydrothermal vent metagenome</name>
    <dbReference type="NCBI Taxonomy" id="652676"/>
    <lineage>
        <taxon>unclassified sequences</taxon>
        <taxon>metagenomes</taxon>
        <taxon>ecological metagenomes</taxon>
    </lineage>
</organism>
<accession>A0A3B0UIX6</accession>
<protein>
    <submittedName>
        <fullName evidence="1">Uncharacterized protein</fullName>
    </submittedName>
</protein>
<name>A0A3B0UIX6_9ZZZZ</name>